<gene>
    <name evidence="1" type="ORF">OS493_003248</name>
</gene>
<proteinExistence type="predicted"/>
<protein>
    <submittedName>
        <fullName evidence="1">Uncharacterized protein</fullName>
    </submittedName>
</protein>
<dbReference type="AlphaFoldDB" id="A0A9W9YH57"/>
<name>A0A9W9YH57_9CNID</name>
<dbReference type="Proteomes" id="UP001163046">
    <property type="component" value="Unassembled WGS sequence"/>
</dbReference>
<sequence length="97" mass="10753">METSTSLEEDYIPVISRFMSASVEHNIQTYILELVHDQLTRRQPLDSITRNLFKTADGHLWLQSDQAVDFSEAGDVVTEPKADSASSGAAHVSCTEL</sequence>
<reference evidence="1" key="1">
    <citation type="submission" date="2023-01" db="EMBL/GenBank/DDBJ databases">
        <title>Genome assembly of the deep-sea coral Lophelia pertusa.</title>
        <authorList>
            <person name="Herrera S."/>
            <person name="Cordes E."/>
        </authorList>
    </citation>
    <scope>NUCLEOTIDE SEQUENCE</scope>
    <source>
        <strain evidence="1">USNM1676648</strain>
        <tissue evidence="1">Polyp</tissue>
    </source>
</reference>
<organism evidence="1 2">
    <name type="scientific">Desmophyllum pertusum</name>
    <dbReference type="NCBI Taxonomy" id="174260"/>
    <lineage>
        <taxon>Eukaryota</taxon>
        <taxon>Metazoa</taxon>
        <taxon>Cnidaria</taxon>
        <taxon>Anthozoa</taxon>
        <taxon>Hexacorallia</taxon>
        <taxon>Scleractinia</taxon>
        <taxon>Caryophylliina</taxon>
        <taxon>Caryophylliidae</taxon>
        <taxon>Desmophyllum</taxon>
    </lineage>
</organism>
<comment type="caution">
    <text evidence="1">The sequence shown here is derived from an EMBL/GenBank/DDBJ whole genome shotgun (WGS) entry which is preliminary data.</text>
</comment>
<dbReference type="EMBL" id="MU827778">
    <property type="protein sequence ID" value="KAJ7340496.1"/>
    <property type="molecule type" value="Genomic_DNA"/>
</dbReference>
<evidence type="ECO:0000313" key="2">
    <source>
        <dbReference type="Proteomes" id="UP001163046"/>
    </source>
</evidence>
<keyword evidence="2" id="KW-1185">Reference proteome</keyword>
<accession>A0A9W9YH57</accession>
<evidence type="ECO:0000313" key="1">
    <source>
        <dbReference type="EMBL" id="KAJ7340496.1"/>
    </source>
</evidence>